<keyword evidence="14" id="KW-1185">Reference proteome</keyword>
<keyword evidence="5 11" id="KW-0862">Zinc</keyword>
<keyword evidence="8" id="KW-0472">Membrane</keyword>
<evidence type="ECO:0000256" key="6">
    <source>
        <dbReference type="ARBA" id="ARBA00022946"/>
    </source>
</evidence>
<protein>
    <recommendedName>
        <fullName evidence="10">Cytochrome c oxidase subunit 4, mitochondrial</fullName>
    </recommendedName>
    <alternativeName>
        <fullName evidence="9">Cytochrome c oxidase polypeptide IV</fullName>
    </alternativeName>
</protein>
<dbReference type="RefSeq" id="XP_007387784.1">
    <property type="nucleotide sequence ID" value="XM_007387722.1"/>
</dbReference>
<name>R7S5Q2_PUNST</name>
<feature type="binding site" evidence="11">
    <location>
        <position position="119"/>
    </location>
    <ligand>
        <name>Zn(2+)</name>
        <dbReference type="ChEBI" id="CHEBI:29105"/>
    </ligand>
</feature>
<dbReference type="FunFam" id="2.60.11.10:FF:000003">
    <property type="entry name" value="Cytochrome c oxidase subunit IV"/>
    <property type="match status" value="1"/>
</dbReference>
<evidence type="ECO:0000313" key="14">
    <source>
        <dbReference type="Proteomes" id="UP000054196"/>
    </source>
</evidence>
<keyword evidence="3 11" id="KW-0479">Metal-binding</keyword>
<feature type="binding site" evidence="11">
    <location>
        <position position="142"/>
    </location>
    <ligand>
        <name>Zn(2+)</name>
        <dbReference type="ChEBI" id="CHEBI:29105"/>
    </ligand>
</feature>
<keyword evidence="6" id="KW-0809">Transit peptide</keyword>
<dbReference type="HOGENOM" id="CLU_091071_2_0_1"/>
<dbReference type="PROSITE" id="PS51359">
    <property type="entry name" value="COX5B_2"/>
    <property type="match status" value="1"/>
</dbReference>
<keyword evidence="4" id="KW-0999">Mitochondrion inner membrane</keyword>
<dbReference type="EMBL" id="JH687552">
    <property type="protein sequence ID" value="EIN04861.1"/>
    <property type="molecule type" value="Genomic_DNA"/>
</dbReference>
<keyword evidence="7" id="KW-0496">Mitochondrion</keyword>
<accession>R7S5Q2</accession>
<dbReference type="AlphaFoldDB" id="R7S5Q2"/>
<reference evidence="14" key="1">
    <citation type="journal article" date="2012" name="Science">
        <title>The Paleozoic origin of enzymatic lignin decomposition reconstructed from 31 fungal genomes.</title>
        <authorList>
            <person name="Floudas D."/>
            <person name="Binder M."/>
            <person name="Riley R."/>
            <person name="Barry K."/>
            <person name="Blanchette R.A."/>
            <person name="Henrissat B."/>
            <person name="Martinez A.T."/>
            <person name="Otillar R."/>
            <person name="Spatafora J.W."/>
            <person name="Yadav J.S."/>
            <person name="Aerts A."/>
            <person name="Benoit I."/>
            <person name="Boyd A."/>
            <person name="Carlson A."/>
            <person name="Copeland A."/>
            <person name="Coutinho P.M."/>
            <person name="de Vries R.P."/>
            <person name="Ferreira P."/>
            <person name="Findley K."/>
            <person name="Foster B."/>
            <person name="Gaskell J."/>
            <person name="Glotzer D."/>
            <person name="Gorecki P."/>
            <person name="Heitman J."/>
            <person name="Hesse C."/>
            <person name="Hori C."/>
            <person name="Igarashi K."/>
            <person name="Jurgens J.A."/>
            <person name="Kallen N."/>
            <person name="Kersten P."/>
            <person name="Kohler A."/>
            <person name="Kuees U."/>
            <person name="Kumar T.K.A."/>
            <person name="Kuo A."/>
            <person name="LaButti K."/>
            <person name="Larrondo L.F."/>
            <person name="Lindquist E."/>
            <person name="Ling A."/>
            <person name="Lombard V."/>
            <person name="Lucas S."/>
            <person name="Lundell T."/>
            <person name="Martin R."/>
            <person name="McLaughlin D.J."/>
            <person name="Morgenstern I."/>
            <person name="Morin E."/>
            <person name="Murat C."/>
            <person name="Nagy L.G."/>
            <person name="Nolan M."/>
            <person name="Ohm R.A."/>
            <person name="Patyshakuliyeva A."/>
            <person name="Rokas A."/>
            <person name="Ruiz-Duenas F.J."/>
            <person name="Sabat G."/>
            <person name="Salamov A."/>
            <person name="Samejima M."/>
            <person name="Schmutz J."/>
            <person name="Slot J.C."/>
            <person name="St John F."/>
            <person name="Stenlid J."/>
            <person name="Sun H."/>
            <person name="Sun S."/>
            <person name="Syed K."/>
            <person name="Tsang A."/>
            <person name="Wiebenga A."/>
            <person name="Young D."/>
            <person name="Pisabarro A."/>
            <person name="Eastwood D.C."/>
            <person name="Martin F."/>
            <person name="Cullen D."/>
            <person name="Grigoriev I.V."/>
            <person name="Hibbett D.S."/>
        </authorList>
    </citation>
    <scope>NUCLEOTIDE SEQUENCE [LARGE SCALE GENOMIC DNA]</scope>
    <source>
        <strain evidence="14">HHB-11173 SS5</strain>
    </source>
</reference>
<evidence type="ECO:0000256" key="7">
    <source>
        <dbReference type="ARBA" id="ARBA00023128"/>
    </source>
</evidence>
<dbReference type="GO" id="GO:0046872">
    <property type="term" value="F:metal ion binding"/>
    <property type="evidence" value="ECO:0007669"/>
    <property type="project" value="UniProtKB-KW"/>
</dbReference>
<comment type="subcellular location">
    <subcellularLocation>
        <location evidence="1">Mitochondrion inner membrane</location>
        <topology evidence="1">Peripheral membrane protein</topology>
        <orientation evidence="1">Matrix side</orientation>
    </subcellularLocation>
</comment>
<evidence type="ECO:0000256" key="5">
    <source>
        <dbReference type="ARBA" id="ARBA00022833"/>
    </source>
</evidence>
<gene>
    <name evidence="13" type="ORF">PUNSTDRAFT_75575</name>
</gene>
<comment type="similarity">
    <text evidence="2">Belongs to the cytochrome c oxidase subunit 5B family.</text>
</comment>
<evidence type="ECO:0000256" key="11">
    <source>
        <dbReference type="PIRSR" id="PIRSR602124-2"/>
    </source>
</evidence>
<evidence type="ECO:0000256" key="2">
    <source>
        <dbReference type="ARBA" id="ARBA00010292"/>
    </source>
</evidence>
<dbReference type="OMA" id="DHKPYWM"/>
<dbReference type="GO" id="GO:0045277">
    <property type="term" value="C:respiratory chain complex IV"/>
    <property type="evidence" value="ECO:0007669"/>
    <property type="project" value="InterPro"/>
</dbReference>
<feature type="binding site" evidence="11">
    <location>
        <position position="145"/>
    </location>
    <ligand>
        <name>Zn(2+)</name>
        <dbReference type="ChEBI" id="CHEBI:29105"/>
    </ligand>
</feature>
<dbReference type="Gene3D" id="2.60.11.10">
    <property type="entry name" value="Cytochrome c oxidase, subunit Vb"/>
    <property type="match status" value="1"/>
</dbReference>
<feature type="region of interest" description="Disordered" evidence="12">
    <location>
        <begin position="40"/>
        <end position="67"/>
    </location>
</feature>
<dbReference type="SUPFAM" id="SSF57802">
    <property type="entry name" value="Rubredoxin-like"/>
    <property type="match status" value="1"/>
</dbReference>
<dbReference type="Pfam" id="PF01215">
    <property type="entry name" value="COX5B"/>
    <property type="match status" value="1"/>
</dbReference>
<evidence type="ECO:0000256" key="8">
    <source>
        <dbReference type="ARBA" id="ARBA00023136"/>
    </source>
</evidence>
<evidence type="ECO:0000313" key="13">
    <source>
        <dbReference type="EMBL" id="EIN04861.1"/>
    </source>
</evidence>
<dbReference type="Proteomes" id="UP000054196">
    <property type="component" value="Unassembled WGS sequence"/>
</dbReference>
<dbReference type="GeneID" id="18885589"/>
<dbReference type="InterPro" id="IPR002124">
    <property type="entry name" value="Cyt_c_oxidase_su5b"/>
</dbReference>
<feature type="binding site" evidence="11">
    <location>
        <position position="127"/>
    </location>
    <ligand>
        <name>Zn(2+)</name>
        <dbReference type="ChEBI" id="CHEBI:29105"/>
    </ligand>
</feature>
<sequence>MLNAALRAARPAALVARSAARRSAARPAARLPARALSTTALRASDHGPKPPSLFGPGGKPGEVPTDEEQATGLERLQLLGELEGVDVFDMDEVLDSSRLGTLADPVKVPSLAPARLIGCTGVPADSHDVIWMNLEHDKVRRCGECGSVYALDYKGDPEALHGEHAHH</sequence>
<evidence type="ECO:0000256" key="9">
    <source>
        <dbReference type="ARBA" id="ARBA00031366"/>
    </source>
</evidence>
<evidence type="ECO:0000256" key="3">
    <source>
        <dbReference type="ARBA" id="ARBA00022723"/>
    </source>
</evidence>
<dbReference type="PANTHER" id="PTHR10122">
    <property type="entry name" value="CYTOCHROME C OXIDASE SUBUNIT 5B, MITOCHONDRIAL"/>
    <property type="match status" value="1"/>
</dbReference>
<dbReference type="InterPro" id="IPR036972">
    <property type="entry name" value="Cyt_c_oxidase_su5b_sf"/>
</dbReference>
<dbReference type="OrthoDB" id="10249250at2759"/>
<evidence type="ECO:0000256" key="10">
    <source>
        <dbReference type="ARBA" id="ARBA00070613"/>
    </source>
</evidence>
<proteinExistence type="inferred from homology"/>
<evidence type="ECO:0000256" key="12">
    <source>
        <dbReference type="SAM" id="MobiDB-lite"/>
    </source>
</evidence>
<dbReference type="PANTHER" id="PTHR10122:SF0">
    <property type="entry name" value="CYTOCHROME C OXIDASE SUBUNIT 5B, ISOFORM A-RELATED"/>
    <property type="match status" value="1"/>
</dbReference>
<dbReference type="KEGG" id="psq:PUNSTDRAFT_75575"/>
<evidence type="ECO:0000256" key="1">
    <source>
        <dbReference type="ARBA" id="ARBA00004443"/>
    </source>
</evidence>
<dbReference type="GO" id="GO:0005743">
    <property type="term" value="C:mitochondrial inner membrane"/>
    <property type="evidence" value="ECO:0007669"/>
    <property type="project" value="UniProtKB-SubCell"/>
</dbReference>
<dbReference type="CDD" id="cd00924">
    <property type="entry name" value="Cyt_c_Oxidase_Vb"/>
    <property type="match status" value="1"/>
</dbReference>
<dbReference type="eggNOG" id="KOG3352">
    <property type="taxonomic scope" value="Eukaryota"/>
</dbReference>
<organism evidence="13 14">
    <name type="scientific">Punctularia strigosozonata (strain HHB-11173)</name>
    <name type="common">White-rot fungus</name>
    <dbReference type="NCBI Taxonomy" id="741275"/>
    <lineage>
        <taxon>Eukaryota</taxon>
        <taxon>Fungi</taxon>
        <taxon>Dikarya</taxon>
        <taxon>Basidiomycota</taxon>
        <taxon>Agaricomycotina</taxon>
        <taxon>Agaricomycetes</taxon>
        <taxon>Corticiales</taxon>
        <taxon>Punctulariaceae</taxon>
        <taxon>Punctularia</taxon>
    </lineage>
</organism>
<evidence type="ECO:0000256" key="4">
    <source>
        <dbReference type="ARBA" id="ARBA00022792"/>
    </source>
</evidence>
<dbReference type="GO" id="GO:0006123">
    <property type="term" value="P:mitochondrial electron transport, cytochrome c to oxygen"/>
    <property type="evidence" value="ECO:0007669"/>
    <property type="project" value="InterPro"/>
</dbReference>